<dbReference type="GO" id="GO:0006696">
    <property type="term" value="P:ergosterol biosynthetic process"/>
    <property type="evidence" value="ECO:0007669"/>
    <property type="project" value="TreeGrafter"/>
</dbReference>
<dbReference type="PROSITE" id="PS50065">
    <property type="entry name" value="HMG_COA_REDUCTASE_4"/>
    <property type="match status" value="1"/>
</dbReference>
<dbReference type="InterPro" id="IPR023074">
    <property type="entry name" value="HMG_CoA_Rdtase_cat_sf"/>
</dbReference>
<dbReference type="EMBL" id="MU155395">
    <property type="protein sequence ID" value="KAF9474134.1"/>
    <property type="molecule type" value="Genomic_DNA"/>
</dbReference>
<comment type="caution">
    <text evidence="3">The sequence shown here is derived from an EMBL/GenBank/DDBJ whole genome shotgun (WGS) entry which is preliminary data.</text>
</comment>
<dbReference type="PANTHER" id="PTHR10572:SF24">
    <property type="entry name" value="3-HYDROXY-3-METHYLGLUTARYL-COENZYME A REDUCTASE"/>
    <property type="match status" value="1"/>
</dbReference>
<evidence type="ECO:0000256" key="1">
    <source>
        <dbReference type="ARBA" id="ARBA00012999"/>
    </source>
</evidence>
<feature type="region of interest" description="Disordered" evidence="2">
    <location>
        <begin position="635"/>
        <end position="674"/>
    </location>
</feature>
<dbReference type="Gene3D" id="1.10.3270.10">
    <property type="entry name" value="HMGR, N-terminal domain"/>
    <property type="match status" value="1"/>
</dbReference>
<dbReference type="PANTHER" id="PTHR10572">
    <property type="entry name" value="3-HYDROXY-3-METHYLGLUTARYL-COENZYME A REDUCTASE"/>
    <property type="match status" value="1"/>
</dbReference>
<dbReference type="GO" id="GO:0008299">
    <property type="term" value="P:isoprenoid biosynthetic process"/>
    <property type="evidence" value="ECO:0007669"/>
    <property type="project" value="TreeGrafter"/>
</dbReference>
<dbReference type="SUPFAM" id="SSF56542">
    <property type="entry name" value="Substrate-binding domain of HMG-CoA reductase"/>
    <property type="match status" value="1"/>
</dbReference>
<organism evidence="3 4">
    <name type="scientific">Pholiota conissans</name>
    <dbReference type="NCBI Taxonomy" id="109636"/>
    <lineage>
        <taxon>Eukaryota</taxon>
        <taxon>Fungi</taxon>
        <taxon>Dikarya</taxon>
        <taxon>Basidiomycota</taxon>
        <taxon>Agaricomycotina</taxon>
        <taxon>Agaricomycetes</taxon>
        <taxon>Agaricomycetidae</taxon>
        <taxon>Agaricales</taxon>
        <taxon>Agaricineae</taxon>
        <taxon>Strophariaceae</taxon>
        <taxon>Pholiota</taxon>
    </lineage>
</organism>
<dbReference type="GO" id="GO:0005778">
    <property type="term" value="C:peroxisomal membrane"/>
    <property type="evidence" value="ECO:0007669"/>
    <property type="project" value="TreeGrafter"/>
</dbReference>
<gene>
    <name evidence="3" type="ORF">BDN70DRAFT_899216</name>
</gene>
<evidence type="ECO:0000256" key="2">
    <source>
        <dbReference type="SAM" id="MobiDB-lite"/>
    </source>
</evidence>
<feature type="region of interest" description="Disordered" evidence="2">
    <location>
        <begin position="327"/>
        <end position="358"/>
    </location>
</feature>
<accession>A0A9P5YT57</accession>
<dbReference type="PROSITE" id="PS01192">
    <property type="entry name" value="HMG_COA_REDUCTASE_3"/>
    <property type="match status" value="1"/>
</dbReference>
<dbReference type="EC" id="1.1.1.34" evidence="1"/>
<dbReference type="InterPro" id="IPR023282">
    <property type="entry name" value="HMG_CoA_Rdtase_N"/>
</dbReference>
<dbReference type="Proteomes" id="UP000807469">
    <property type="component" value="Unassembled WGS sequence"/>
</dbReference>
<dbReference type="InterPro" id="IPR002202">
    <property type="entry name" value="HMG_CoA_Rdtase"/>
</dbReference>
<dbReference type="AlphaFoldDB" id="A0A9P5YT57"/>
<sequence length="674" mass="70819">MILESSPIFTHSGSWGRNGLLWATWQTDYGDISAGYCTQLDEPFIYNVCSASSVAGSVQKQENPVARLKLLLGNLADRVIPFLNLITPLTPTRHNTSPSSLNAQVNVRNVDMSAPALRTVLRALVDATVGAIPHSANDSHVDDLIDTTGDIFVKVLPPVPLSDSASSPLLRAVMPKRISERVEAFMTAWTRLVGDLILSKWITILLAISIMLNGYLLKGIAAGVVGVRLGQFGVRGAVRFEDESEAEADDAQGVKTHQVIVSAPQTTTGAAPASPPRAVFVVEPRIEPQSAPKEIVPAVSTFTLEDVDKKLQIAKANSRRLTITSSSVRPALASSSSTSSNSISTVTPPSSSSDISDDNIEAPIDGIRILEECIDIFENEPRPLSASLALLNDEEVILLAQNGKIAAYALEKVLGMDELERAVRVRRALISHVAKMSSDTSLFLALSGNYCTDKNPAAINWVEGRGKSVVAEAVIPGKVVKTVLKTTVASLIDLNTKKNLVGSAMAGSIGGFNAHAAKILAVIFLATGQDPAQNVELDVHDTDGSVIGAVDGGTVLGPQQAALEMLGMRGAHPTHPGTNAQGLARLIAAAVMAGELSLLSALAAGHLIRAHMAHNRSTTTTPAASVPATPGLEIVGGKGHGQLASEGNKEAEKTKPLVPLMPSSSTTSLAPYSQ</sequence>
<evidence type="ECO:0000313" key="3">
    <source>
        <dbReference type="EMBL" id="KAF9474134.1"/>
    </source>
</evidence>
<feature type="compositionally biased region" description="Low complexity" evidence="2">
    <location>
        <begin position="327"/>
        <end position="354"/>
    </location>
</feature>
<feature type="compositionally biased region" description="Polar residues" evidence="2">
    <location>
        <begin position="662"/>
        <end position="674"/>
    </location>
</feature>
<dbReference type="InterPro" id="IPR009029">
    <property type="entry name" value="HMG_CoA_Rdtase_sub-bd_dom_sf"/>
</dbReference>
<dbReference type="GO" id="GO:0005789">
    <property type="term" value="C:endoplasmic reticulum membrane"/>
    <property type="evidence" value="ECO:0007669"/>
    <property type="project" value="TreeGrafter"/>
</dbReference>
<evidence type="ECO:0000313" key="4">
    <source>
        <dbReference type="Proteomes" id="UP000807469"/>
    </source>
</evidence>
<dbReference type="GO" id="GO:0015936">
    <property type="term" value="P:coenzyme A metabolic process"/>
    <property type="evidence" value="ECO:0007669"/>
    <property type="project" value="InterPro"/>
</dbReference>
<keyword evidence="4" id="KW-1185">Reference proteome</keyword>
<dbReference type="PRINTS" id="PR00071">
    <property type="entry name" value="HMGCOARDTASE"/>
</dbReference>
<dbReference type="InterPro" id="IPR023076">
    <property type="entry name" value="HMG_CoA_Rdtase_CS"/>
</dbReference>
<protein>
    <recommendedName>
        <fullName evidence="1">hydroxymethylglutaryl-CoA reductase (NADPH)</fullName>
        <ecNumber evidence="1">1.1.1.34</ecNumber>
    </recommendedName>
</protein>
<dbReference type="GO" id="GO:0004420">
    <property type="term" value="F:hydroxymethylglutaryl-CoA reductase (NADPH) activity"/>
    <property type="evidence" value="ECO:0007669"/>
    <property type="project" value="UniProtKB-EC"/>
</dbReference>
<name>A0A9P5YT57_9AGAR</name>
<reference evidence="3" key="1">
    <citation type="submission" date="2020-11" db="EMBL/GenBank/DDBJ databases">
        <authorList>
            <consortium name="DOE Joint Genome Institute"/>
            <person name="Ahrendt S."/>
            <person name="Riley R."/>
            <person name="Andreopoulos W."/>
            <person name="Labutti K."/>
            <person name="Pangilinan J."/>
            <person name="Ruiz-Duenas F.J."/>
            <person name="Barrasa J.M."/>
            <person name="Sanchez-Garcia M."/>
            <person name="Camarero S."/>
            <person name="Miyauchi S."/>
            <person name="Serrano A."/>
            <person name="Linde D."/>
            <person name="Babiker R."/>
            <person name="Drula E."/>
            <person name="Ayuso-Fernandez I."/>
            <person name="Pacheco R."/>
            <person name="Padilla G."/>
            <person name="Ferreira P."/>
            <person name="Barriuso J."/>
            <person name="Kellner H."/>
            <person name="Castanera R."/>
            <person name="Alfaro M."/>
            <person name="Ramirez L."/>
            <person name="Pisabarro A.G."/>
            <person name="Kuo A."/>
            <person name="Tritt A."/>
            <person name="Lipzen A."/>
            <person name="He G."/>
            <person name="Yan M."/>
            <person name="Ng V."/>
            <person name="Cullen D."/>
            <person name="Martin F."/>
            <person name="Rosso M.-N."/>
            <person name="Henrissat B."/>
            <person name="Hibbett D."/>
            <person name="Martinez A.T."/>
            <person name="Grigoriev I.V."/>
        </authorList>
    </citation>
    <scope>NUCLEOTIDE SEQUENCE</scope>
    <source>
        <strain evidence="3">CIRM-BRFM 674</strain>
    </source>
</reference>
<dbReference type="Gene3D" id="3.90.770.10">
    <property type="entry name" value="3-hydroxy-3-methylglutaryl-coenzyme A Reductase, Chain A, domain 2"/>
    <property type="match status" value="1"/>
</dbReference>
<dbReference type="OrthoDB" id="310654at2759"/>
<dbReference type="Pfam" id="PF00368">
    <property type="entry name" value="HMG-CoA_red"/>
    <property type="match status" value="2"/>
</dbReference>
<proteinExistence type="predicted"/>